<sequence length="208" mass="24625">MDLQIVYIATVVICFFVSLLNQKHNEPYFKVFTFLLFVIIVVETSGYTINKVLKSDNQFLFHIYGPIEYTCIAYIYSSTFKNRIAKKITLFSIFIFIIFSAFSSLYLQTFTDTPYNFLLRCLLIIGLSLFYFYELYLKDEIIILTKLPMFWISVGNFFFYAGNFFLMGLIDTLERMHSDLVKPLFNINTILNIFLYVMFIVGFLCKRR</sequence>
<accession>A0ABU5QK10</accession>
<feature type="transmembrane region" description="Helical" evidence="1">
    <location>
        <begin position="149"/>
        <end position="170"/>
    </location>
</feature>
<feature type="transmembrane region" description="Helical" evidence="1">
    <location>
        <begin position="6"/>
        <end position="21"/>
    </location>
</feature>
<keyword evidence="3" id="KW-1185">Reference proteome</keyword>
<keyword evidence="1" id="KW-0812">Transmembrane</keyword>
<dbReference type="RefSeq" id="WP_323247749.1">
    <property type="nucleotide sequence ID" value="NZ_JAYFUL010000007.1"/>
</dbReference>
<reference evidence="2 3" key="1">
    <citation type="submission" date="2023-12" db="EMBL/GenBank/DDBJ databases">
        <title>Novel species of the genus Arcicella isolated from rivers.</title>
        <authorList>
            <person name="Lu H."/>
        </authorList>
    </citation>
    <scope>NUCLEOTIDE SEQUENCE [LARGE SCALE GENOMIC DNA]</scope>
    <source>
        <strain evidence="2 3">LMG 21963</strain>
    </source>
</reference>
<keyword evidence="1" id="KW-0472">Membrane</keyword>
<evidence type="ECO:0000313" key="3">
    <source>
        <dbReference type="Proteomes" id="UP001304671"/>
    </source>
</evidence>
<keyword evidence="1" id="KW-1133">Transmembrane helix</keyword>
<dbReference type="Proteomes" id="UP001304671">
    <property type="component" value="Unassembled WGS sequence"/>
</dbReference>
<proteinExistence type="predicted"/>
<organism evidence="2 3">
    <name type="scientific">Arcicella aquatica</name>
    <dbReference type="NCBI Taxonomy" id="217141"/>
    <lineage>
        <taxon>Bacteria</taxon>
        <taxon>Pseudomonadati</taxon>
        <taxon>Bacteroidota</taxon>
        <taxon>Cytophagia</taxon>
        <taxon>Cytophagales</taxon>
        <taxon>Flectobacillaceae</taxon>
        <taxon>Arcicella</taxon>
    </lineage>
</organism>
<feature type="transmembrane region" description="Helical" evidence="1">
    <location>
        <begin position="117"/>
        <end position="137"/>
    </location>
</feature>
<comment type="caution">
    <text evidence="2">The sequence shown here is derived from an EMBL/GenBank/DDBJ whole genome shotgun (WGS) entry which is preliminary data.</text>
</comment>
<gene>
    <name evidence="2" type="ORF">VB264_06360</name>
</gene>
<feature type="transmembrane region" description="Helical" evidence="1">
    <location>
        <begin position="59"/>
        <end position="76"/>
    </location>
</feature>
<name>A0ABU5QK10_9BACT</name>
<feature type="transmembrane region" description="Helical" evidence="1">
    <location>
        <begin position="185"/>
        <end position="205"/>
    </location>
</feature>
<protein>
    <submittedName>
        <fullName evidence="2">Uncharacterized protein</fullName>
    </submittedName>
</protein>
<feature type="transmembrane region" description="Helical" evidence="1">
    <location>
        <begin position="28"/>
        <end position="47"/>
    </location>
</feature>
<feature type="transmembrane region" description="Helical" evidence="1">
    <location>
        <begin position="88"/>
        <end position="111"/>
    </location>
</feature>
<dbReference type="EMBL" id="JAYFUL010000007">
    <property type="protein sequence ID" value="MEA5257398.1"/>
    <property type="molecule type" value="Genomic_DNA"/>
</dbReference>
<evidence type="ECO:0000313" key="2">
    <source>
        <dbReference type="EMBL" id="MEA5257398.1"/>
    </source>
</evidence>
<evidence type="ECO:0000256" key="1">
    <source>
        <dbReference type="SAM" id="Phobius"/>
    </source>
</evidence>